<evidence type="ECO:0000313" key="3">
    <source>
        <dbReference type="EMBL" id="CCA24573.1"/>
    </source>
</evidence>
<evidence type="ECO:0000256" key="1">
    <source>
        <dbReference type="SAM" id="Coils"/>
    </source>
</evidence>
<reference evidence="3" key="1">
    <citation type="journal article" date="2011" name="PLoS Biol.">
        <title>Gene gain and loss during evolution of obligate parasitism in the white rust pathogen of Arabidopsis thaliana.</title>
        <authorList>
            <person name="Kemen E."/>
            <person name="Gardiner A."/>
            <person name="Schultz-Larsen T."/>
            <person name="Kemen A.C."/>
            <person name="Balmuth A.L."/>
            <person name="Robert-Seilaniantz A."/>
            <person name="Bailey K."/>
            <person name="Holub E."/>
            <person name="Studholme D.J."/>
            <person name="Maclean D."/>
            <person name="Jones J.D."/>
        </authorList>
    </citation>
    <scope>NUCLEOTIDE SEQUENCE</scope>
</reference>
<accession>F0WT85</accession>
<name>F0WT85_9STRA</name>
<dbReference type="EMBL" id="FR824291">
    <property type="protein sequence ID" value="CCA24573.1"/>
    <property type="molecule type" value="Genomic_DNA"/>
</dbReference>
<dbReference type="HOGENOM" id="CLU_881137_0_0_1"/>
<feature type="compositionally biased region" description="Low complexity" evidence="2">
    <location>
        <begin position="87"/>
        <end position="99"/>
    </location>
</feature>
<proteinExistence type="predicted"/>
<feature type="coiled-coil region" evidence="1">
    <location>
        <begin position="148"/>
        <end position="210"/>
    </location>
</feature>
<evidence type="ECO:0000256" key="2">
    <source>
        <dbReference type="SAM" id="MobiDB-lite"/>
    </source>
</evidence>
<dbReference type="AlphaFoldDB" id="F0WT85"/>
<reference evidence="3" key="2">
    <citation type="submission" date="2011-02" db="EMBL/GenBank/DDBJ databases">
        <authorList>
            <person name="MacLean D."/>
        </authorList>
    </citation>
    <scope>NUCLEOTIDE SEQUENCE</scope>
</reference>
<organism evidence="3">
    <name type="scientific">Albugo laibachii Nc14</name>
    <dbReference type="NCBI Taxonomy" id="890382"/>
    <lineage>
        <taxon>Eukaryota</taxon>
        <taxon>Sar</taxon>
        <taxon>Stramenopiles</taxon>
        <taxon>Oomycota</taxon>
        <taxon>Peronosporomycetes</taxon>
        <taxon>Albuginales</taxon>
        <taxon>Albuginaceae</taxon>
        <taxon>Albugo</taxon>
    </lineage>
</organism>
<gene>
    <name evidence="3" type="primary">AlNc14C246G9570</name>
    <name evidence="3" type="ORF">ALNC14_107170</name>
</gene>
<sequence length="341" mass="38533">METTRTQRSVGTMATPSMMKRVDGGYVVRYPSLDRNQQQHRGARSTPPTPIDTRRMAPATIRARVAASQQRPASIQVDRATPPTPTVPRRTASATRPARPMAPPQIQGRIQLDRASPPTPTLARIPASATPVVRLVITEPPQTSSSDLSRLKEENEVLSASLADKSEDLRNALERERRFNHQVEDLKEKLQTSLKKNEECQQQLDDALATHLEDQRTIKLATVGQQQLKADVAGSRKMLEGLKIFMVEQGKQLEALQLARDHSKRPTHSTKTIGADTTRIQSHGVHAIEDFYREHWKQDQLKVKIAMEQNEEMKEEVAKSREMLIDFKSFMENKVNKMDKI</sequence>
<protein>
    <submittedName>
        <fullName evidence="3">AlNc14C246G9570 protein</fullName>
    </submittedName>
</protein>
<keyword evidence="1" id="KW-0175">Coiled coil</keyword>
<feature type="region of interest" description="Disordered" evidence="2">
    <location>
        <begin position="33"/>
        <end position="110"/>
    </location>
</feature>